<accession>A0ABX4HZU8</accession>
<dbReference type="PANTHER" id="PTHR43212">
    <property type="entry name" value="QUERCETIN 2,3-DIOXYGENASE"/>
    <property type="match status" value="1"/>
</dbReference>
<dbReference type="InterPro" id="IPR011051">
    <property type="entry name" value="RmlC_Cupin_sf"/>
</dbReference>
<dbReference type="PIRSF" id="PIRSF006232">
    <property type="entry name" value="Pirin"/>
    <property type="match status" value="1"/>
</dbReference>
<dbReference type="Gene3D" id="2.60.120.10">
    <property type="entry name" value="Jelly Rolls"/>
    <property type="match status" value="2"/>
</dbReference>
<dbReference type="SUPFAM" id="SSF51182">
    <property type="entry name" value="RmlC-like cupins"/>
    <property type="match status" value="1"/>
</dbReference>
<proteinExistence type="inferred from homology"/>
<dbReference type="InterPro" id="IPR003829">
    <property type="entry name" value="Pirin_N_dom"/>
</dbReference>
<evidence type="ECO:0000313" key="6">
    <source>
        <dbReference type="Proteomes" id="UP000218427"/>
    </source>
</evidence>
<feature type="domain" description="Quercetin 2,3-dioxygenase C-terminal cupin" evidence="4">
    <location>
        <begin position="144"/>
        <end position="228"/>
    </location>
</feature>
<dbReference type="Proteomes" id="UP000218427">
    <property type="component" value="Unassembled WGS sequence"/>
</dbReference>
<evidence type="ECO:0000256" key="2">
    <source>
        <dbReference type="RuleBase" id="RU003457"/>
    </source>
</evidence>
<comment type="caution">
    <text evidence="5">The sequence shown here is derived from an EMBL/GenBank/DDBJ whole genome shotgun (WGS) entry which is preliminary data.</text>
</comment>
<reference evidence="5" key="1">
    <citation type="submission" date="2017-08" db="EMBL/GenBank/DDBJ databases">
        <title>Microbulbifer marisrubri sp. nov., a halophilic alphaproteobacterium isolated from marine sediment of the Yellow Sea, China.</title>
        <authorList>
            <person name="Zhang G."/>
            <person name="Xiong Q."/>
        </authorList>
    </citation>
    <scope>NUCLEOTIDE SEQUENCE [LARGE SCALE GENOMIC DNA]</scope>
    <source>
        <strain evidence="5">WRN-8</strain>
    </source>
</reference>
<keyword evidence="6" id="KW-1185">Reference proteome</keyword>
<protein>
    <submittedName>
        <fullName evidence="5">Pirin family protein</fullName>
    </submittedName>
</protein>
<evidence type="ECO:0000256" key="1">
    <source>
        <dbReference type="ARBA" id="ARBA00008416"/>
    </source>
</evidence>
<dbReference type="RefSeq" id="WP_067082768.1">
    <property type="nucleotide sequence ID" value="NZ_LRFG02000002.1"/>
</dbReference>
<comment type="similarity">
    <text evidence="1 2">Belongs to the pirin family.</text>
</comment>
<name>A0ABX4HZU8_9GAMM</name>
<organism evidence="5 6">
    <name type="scientific">Microbulbifer flavimaris</name>
    <dbReference type="NCBI Taxonomy" id="1781068"/>
    <lineage>
        <taxon>Bacteria</taxon>
        <taxon>Pseudomonadati</taxon>
        <taxon>Pseudomonadota</taxon>
        <taxon>Gammaproteobacteria</taxon>
        <taxon>Cellvibrionales</taxon>
        <taxon>Microbulbiferaceae</taxon>
        <taxon>Microbulbifer</taxon>
    </lineage>
</organism>
<evidence type="ECO:0000313" key="5">
    <source>
        <dbReference type="EMBL" id="PCO05647.1"/>
    </source>
</evidence>
<sequence length="232" mass="25510">MDYIRRAGERGRANFGWLESRHSFSFGSYFDPRHMGVSALRVINDDRVRGGGGFPAHGHRDMEIISYVLEGAIEHRDSTGNRYVVPAGEVQRMSAGRGIKHSEYNSSRKENLRFLQIWIEPNVTGIEPGYEQARIQQQGPLTALVTADGRDGSLSMHQDASLSRLRLAPGEEFTLETGGRTGYLHLIDGGARIGGDTFSEGDGIGFITTREQSVIAGSDGVEALWFDLPKNG</sequence>
<dbReference type="EMBL" id="LRFG02000002">
    <property type="protein sequence ID" value="PCO05647.1"/>
    <property type="molecule type" value="Genomic_DNA"/>
</dbReference>
<dbReference type="InterPro" id="IPR041602">
    <property type="entry name" value="Quercetinase_C"/>
</dbReference>
<dbReference type="InterPro" id="IPR012093">
    <property type="entry name" value="Pirin"/>
</dbReference>
<dbReference type="Pfam" id="PF02678">
    <property type="entry name" value="Pirin"/>
    <property type="match status" value="1"/>
</dbReference>
<dbReference type="Pfam" id="PF17954">
    <property type="entry name" value="Pirin_C_2"/>
    <property type="match status" value="1"/>
</dbReference>
<gene>
    <name evidence="5" type="ORF">AWR36_006410</name>
</gene>
<dbReference type="PANTHER" id="PTHR43212:SF3">
    <property type="entry name" value="QUERCETIN 2,3-DIOXYGENASE"/>
    <property type="match status" value="1"/>
</dbReference>
<dbReference type="InterPro" id="IPR014710">
    <property type="entry name" value="RmlC-like_jellyroll"/>
</dbReference>
<evidence type="ECO:0000259" key="3">
    <source>
        <dbReference type="Pfam" id="PF02678"/>
    </source>
</evidence>
<evidence type="ECO:0000259" key="4">
    <source>
        <dbReference type="Pfam" id="PF17954"/>
    </source>
</evidence>
<feature type="domain" description="Pirin N-terminal" evidence="3">
    <location>
        <begin position="13"/>
        <end position="119"/>
    </location>
</feature>
<dbReference type="CDD" id="cd02910">
    <property type="entry name" value="cupin_Yhhw_N"/>
    <property type="match status" value="1"/>
</dbReference>